<dbReference type="GeneID" id="64574731"/>
<dbReference type="RefSeq" id="XP_041139118.1">
    <property type="nucleotide sequence ID" value="XM_041281327.1"/>
</dbReference>
<proteinExistence type="predicted"/>
<reference evidence="2" key="1">
    <citation type="submission" date="2020-10" db="EMBL/GenBank/DDBJ databases">
        <authorList>
            <person name="Palmer J.M."/>
        </authorList>
    </citation>
    <scope>NUCLEOTIDE SEQUENCE</scope>
    <source>
        <strain evidence="2">UCD 2041</strain>
    </source>
</reference>
<protein>
    <submittedName>
        <fullName evidence="2">Uncharacterized protein</fullName>
    </submittedName>
</protein>
<evidence type="ECO:0000313" key="2">
    <source>
        <dbReference type="EMBL" id="QOU22625.1"/>
    </source>
</evidence>
<feature type="compositionally biased region" description="Basic and acidic residues" evidence="1">
    <location>
        <begin position="114"/>
        <end position="124"/>
    </location>
</feature>
<sequence length="343" mass="36320">MTNLLKDSMDNIFISSADILDKLTYKLSSATTSTVIPHNNDSLLKPLTDVLKSDFEAYNRVLDNYNLELLGAESMLTYMKVKMKKEAELQQKMETERVKKEKEEAKRKAAVKAKQEAEKKRNEEAAAAAAKKQLEGQKKQQEMAAAKKFSGNNDDFMLDLDLDGFNLDQQGQADNAMLQFDGYTAAQQKPAGSMGVPPAESMGVQPAGQSSENALNGNSNDNMNDLSQTAGMDSLNDLNLDFLDTSGGLDDNQGGNLGADALGTGNDDLGLLGSLGGLNSGTGSSGMGSSNAGNINNGAGNAQSATNPGNSQEDDNSLMAPDQMENLFSQFDELVGGGNGGGM</sequence>
<feature type="compositionally biased region" description="Basic and acidic residues" evidence="1">
    <location>
        <begin position="132"/>
        <end position="141"/>
    </location>
</feature>
<gene>
    <name evidence="2" type="ORF">BRETT_002807</name>
</gene>
<feature type="compositionally biased region" description="Polar residues" evidence="1">
    <location>
        <begin position="207"/>
        <end position="231"/>
    </location>
</feature>
<evidence type="ECO:0000313" key="3">
    <source>
        <dbReference type="Proteomes" id="UP000663131"/>
    </source>
</evidence>
<dbReference type="Pfam" id="PF11214">
    <property type="entry name" value="Med2"/>
    <property type="match status" value="1"/>
</dbReference>
<dbReference type="InterPro" id="IPR021017">
    <property type="entry name" value="Mediator_Med2_fun"/>
</dbReference>
<feature type="region of interest" description="Disordered" evidence="1">
    <location>
        <begin position="283"/>
        <end position="343"/>
    </location>
</feature>
<dbReference type="OrthoDB" id="3997850at2759"/>
<name>A0A871REV7_DEKBR</name>
<dbReference type="Proteomes" id="UP000663131">
    <property type="component" value="Chromosome 9"/>
</dbReference>
<feature type="region of interest" description="Disordered" evidence="1">
    <location>
        <begin position="188"/>
        <end position="231"/>
    </location>
</feature>
<organism evidence="2 3">
    <name type="scientific">Dekkera bruxellensis</name>
    <name type="common">Brettanomyces custersii</name>
    <dbReference type="NCBI Taxonomy" id="5007"/>
    <lineage>
        <taxon>Eukaryota</taxon>
        <taxon>Fungi</taxon>
        <taxon>Dikarya</taxon>
        <taxon>Ascomycota</taxon>
        <taxon>Saccharomycotina</taxon>
        <taxon>Pichiomycetes</taxon>
        <taxon>Pichiales</taxon>
        <taxon>Pichiaceae</taxon>
        <taxon>Brettanomyces</taxon>
    </lineage>
</organism>
<evidence type="ECO:0000256" key="1">
    <source>
        <dbReference type="SAM" id="MobiDB-lite"/>
    </source>
</evidence>
<reference evidence="2" key="2">
    <citation type="journal article" name="BMC Genomics">
        <title>New genome assemblies reveal patterns of domestication and adaptation across Brettanomyces (Dekkera) species.</title>
        <authorList>
            <person name="Roach M.J."/>
            <person name="Borneman A.R."/>
        </authorList>
    </citation>
    <scope>NUCLEOTIDE SEQUENCE</scope>
    <source>
        <strain evidence="2">UCD 2041</strain>
    </source>
</reference>
<accession>A0A871REV7</accession>
<dbReference type="AlphaFoldDB" id="A0A871REV7"/>
<dbReference type="KEGG" id="bbrx:BRETT_002807"/>
<feature type="region of interest" description="Disordered" evidence="1">
    <location>
        <begin position="114"/>
        <end position="145"/>
    </location>
</feature>
<feature type="compositionally biased region" description="Low complexity" evidence="1">
    <location>
        <begin position="287"/>
        <end position="305"/>
    </location>
</feature>
<dbReference type="EMBL" id="CP063137">
    <property type="protein sequence ID" value="QOU22625.1"/>
    <property type="molecule type" value="Genomic_DNA"/>
</dbReference>